<keyword evidence="2" id="KW-1185">Reference proteome</keyword>
<sequence>MSKHWAQQAAVPMMRALAAQRLLECGTRTEQGSRRARPGLDSDQAACLHRIPRCSFGTRKLKQSSLEALAAMLRSGAGTWTTASKAIFPLVNGKSCLEWKNGCTSLFALSSKTYLNMICSKISSPAAHQDCVGSDSTTAQVHCSTSVQLVSRTNVGRRLAREASSRWHATETPVHLPGACNVHTVLNNLVTFPVGTNDTEADQRGHVRACLAPLASGS</sequence>
<reference evidence="1" key="1">
    <citation type="submission" date="2021-02" db="EMBL/GenBank/DDBJ databases">
        <authorList>
            <person name="Dougan E. K."/>
            <person name="Rhodes N."/>
            <person name="Thang M."/>
            <person name="Chan C."/>
        </authorList>
    </citation>
    <scope>NUCLEOTIDE SEQUENCE</scope>
</reference>
<evidence type="ECO:0000313" key="2">
    <source>
        <dbReference type="Proteomes" id="UP000654075"/>
    </source>
</evidence>
<dbReference type="EMBL" id="CAJNNV010033455">
    <property type="protein sequence ID" value="CAE8643891.1"/>
    <property type="molecule type" value="Genomic_DNA"/>
</dbReference>
<comment type="caution">
    <text evidence="1">The sequence shown here is derived from an EMBL/GenBank/DDBJ whole genome shotgun (WGS) entry which is preliminary data.</text>
</comment>
<organism evidence="1 2">
    <name type="scientific">Polarella glacialis</name>
    <name type="common">Dinoflagellate</name>
    <dbReference type="NCBI Taxonomy" id="89957"/>
    <lineage>
        <taxon>Eukaryota</taxon>
        <taxon>Sar</taxon>
        <taxon>Alveolata</taxon>
        <taxon>Dinophyceae</taxon>
        <taxon>Suessiales</taxon>
        <taxon>Suessiaceae</taxon>
        <taxon>Polarella</taxon>
    </lineage>
</organism>
<feature type="non-terminal residue" evidence="1">
    <location>
        <position position="1"/>
    </location>
</feature>
<evidence type="ECO:0000313" key="1">
    <source>
        <dbReference type="EMBL" id="CAE8643891.1"/>
    </source>
</evidence>
<protein>
    <submittedName>
        <fullName evidence="1">Uncharacterized protein</fullName>
    </submittedName>
</protein>
<dbReference type="Proteomes" id="UP000654075">
    <property type="component" value="Unassembled WGS sequence"/>
</dbReference>
<gene>
    <name evidence="1" type="ORF">PGLA1383_LOCUS58180</name>
</gene>
<dbReference type="AlphaFoldDB" id="A0A813I1S0"/>
<name>A0A813I1S0_POLGL</name>
<proteinExistence type="predicted"/>
<accession>A0A813I1S0</accession>